<evidence type="ECO:0000313" key="3">
    <source>
        <dbReference type="Proteomes" id="UP001314170"/>
    </source>
</evidence>
<dbReference type="EMBL" id="CAWUPB010000131">
    <property type="protein sequence ID" value="CAK7323702.1"/>
    <property type="molecule type" value="Genomic_DNA"/>
</dbReference>
<evidence type="ECO:0000256" key="1">
    <source>
        <dbReference type="ARBA" id="ARBA00022842"/>
    </source>
</evidence>
<dbReference type="InterPro" id="IPR036412">
    <property type="entry name" value="HAD-like_sf"/>
</dbReference>
<protein>
    <submittedName>
        <fullName evidence="2">Uncharacterized protein</fullName>
    </submittedName>
</protein>
<reference evidence="2 3" key="1">
    <citation type="submission" date="2024-01" db="EMBL/GenBank/DDBJ databases">
        <authorList>
            <person name="Waweru B."/>
        </authorList>
    </citation>
    <scope>NUCLEOTIDE SEQUENCE [LARGE SCALE GENOMIC DNA]</scope>
</reference>
<dbReference type="Pfam" id="PF00702">
    <property type="entry name" value="Hydrolase"/>
    <property type="match status" value="1"/>
</dbReference>
<dbReference type="Proteomes" id="UP001314170">
    <property type="component" value="Unassembled WGS sequence"/>
</dbReference>
<sequence length="364" mass="39480">MQVMRGCRTMKISTFDIVVGDVIPLGMGDQPDDPSQLHSEVGSFSCEGIAQNTTGNVFVRKDGGDVEISGSPTEKAILFGSQGTALNHIPLPILTGDETDPKVHIYWNGAAEMVLDSCTRYLNSNGSLQSIDKDMDFFKAAIGDMAACSLHCVVIAYRPDESDKVPTDEESSDKWVLPEDLLPFSFGLCGSLPLFIIDKSTIIRPSDATRTVLSQSNWNVDGYPKRSLHILALEVPMVTGDNIQTAKAIALEFGILSSDADTKELIIEGKVFRAYSQKEREIIAKKITVMGRSSPNDKLLLVQALRCGGEVVAVTGDGTNDASALHELALLSNLILLLGSCRNLGNELPRFDAPRACQIIDTYR</sequence>
<dbReference type="GO" id="GO:0000166">
    <property type="term" value="F:nucleotide binding"/>
    <property type="evidence" value="ECO:0007669"/>
    <property type="project" value="InterPro"/>
</dbReference>
<keyword evidence="3" id="KW-1185">Reference proteome</keyword>
<dbReference type="InterPro" id="IPR023299">
    <property type="entry name" value="ATPase_P-typ_cyto_dom_N"/>
</dbReference>
<dbReference type="PANTHER" id="PTHR24093:SF520">
    <property type="entry name" value="CALCIUM-TRANSPORTING ATPASE 9, PLASMA MEMBRANE-TYPE"/>
    <property type="match status" value="1"/>
</dbReference>
<dbReference type="SUPFAM" id="SSF81660">
    <property type="entry name" value="Metal cation-transporting ATPase, ATP-binding domain N"/>
    <property type="match status" value="1"/>
</dbReference>
<gene>
    <name evidence="2" type="ORF">DCAF_LOCUS1331</name>
</gene>
<evidence type="ECO:0000313" key="2">
    <source>
        <dbReference type="EMBL" id="CAK7323702.1"/>
    </source>
</evidence>
<keyword evidence="1" id="KW-0460">Magnesium</keyword>
<dbReference type="AlphaFoldDB" id="A0AAV1QPP2"/>
<dbReference type="Gene3D" id="3.40.50.1000">
    <property type="entry name" value="HAD superfamily/HAD-like"/>
    <property type="match status" value="1"/>
</dbReference>
<dbReference type="Gene3D" id="3.40.1110.10">
    <property type="entry name" value="Calcium-transporting ATPase, cytoplasmic domain N"/>
    <property type="match status" value="1"/>
</dbReference>
<name>A0AAV1QPP2_9ROSI</name>
<dbReference type="Pfam" id="PF13246">
    <property type="entry name" value="Cation_ATPase"/>
    <property type="match status" value="1"/>
</dbReference>
<comment type="caution">
    <text evidence="2">The sequence shown here is derived from an EMBL/GenBank/DDBJ whole genome shotgun (WGS) entry which is preliminary data.</text>
</comment>
<dbReference type="SUPFAM" id="SSF56784">
    <property type="entry name" value="HAD-like"/>
    <property type="match status" value="1"/>
</dbReference>
<dbReference type="GO" id="GO:0005886">
    <property type="term" value="C:plasma membrane"/>
    <property type="evidence" value="ECO:0007669"/>
    <property type="project" value="TreeGrafter"/>
</dbReference>
<dbReference type="InterPro" id="IPR023214">
    <property type="entry name" value="HAD_sf"/>
</dbReference>
<accession>A0AAV1QPP2</accession>
<dbReference type="GO" id="GO:0005388">
    <property type="term" value="F:P-type calcium transporter activity"/>
    <property type="evidence" value="ECO:0007669"/>
    <property type="project" value="TreeGrafter"/>
</dbReference>
<dbReference type="PANTHER" id="PTHR24093">
    <property type="entry name" value="CATION TRANSPORTING ATPASE"/>
    <property type="match status" value="1"/>
</dbReference>
<organism evidence="2 3">
    <name type="scientific">Dovyalis caffra</name>
    <dbReference type="NCBI Taxonomy" id="77055"/>
    <lineage>
        <taxon>Eukaryota</taxon>
        <taxon>Viridiplantae</taxon>
        <taxon>Streptophyta</taxon>
        <taxon>Embryophyta</taxon>
        <taxon>Tracheophyta</taxon>
        <taxon>Spermatophyta</taxon>
        <taxon>Magnoliopsida</taxon>
        <taxon>eudicotyledons</taxon>
        <taxon>Gunneridae</taxon>
        <taxon>Pentapetalae</taxon>
        <taxon>rosids</taxon>
        <taxon>fabids</taxon>
        <taxon>Malpighiales</taxon>
        <taxon>Salicaceae</taxon>
        <taxon>Flacourtieae</taxon>
        <taxon>Dovyalis</taxon>
    </lineage>
</organism>
<proteinExistence type="predicted"/>